<proteinExistence type="predicted"/>
<organism evidence="1 2">
    <name type="scientific">Coccidioides immitis RMSCC 3703</name>
    <dbReference type="NCBI Taxonomy" id="454286"/>
    <lineage>
        <taxon>Eukaryota</taxon>
        <taxon>Fungi</taxon>
        <taxon>Dikarya</taxon>
        <taxon>Ascomycota</taxon>
        <taxon>Pezizomycotina</taxon>
        <taxon>Eurotiomycetes</taxon>
        <taxon>Eurotiomycetidae</taxon>
        <taxon>Onygenales</taxon>
        <taxon>Onygenaceae</taxon>
        <taxon>Coccidioides</taxon>
    </lineage>
</organism>
<evidence type="ECO:0000313" key="2">
    <source>
        <dbReference type="Proteomes" id="UP000054559"/>
    </source>
</evidence>
<sequence>MREDVVERIRHFEILRDGFVLAYGAVSEKETIDDMKAIEARRLNEEVLRPQHRPGGYISVTAKSDSGLKVEFAIVHRDEGDSPEIKPALVNSEKSTVELDYNEPLAGPEAVFRAFLHECIIFLPIAEIQRGLRIQKHMSSNLDYELRHIHWRNVFGIEAPYSS</sequence>
<accession>A0A0J8R085</accession>
<dbReference type="AlphaFoldDB" id="A0A0J8R085"/>
<dbReference type="EMBL" id="DS268121">
    <property type="protein sequence ID" value="KMU77725.1"/>
    <property type="molecule type" value="Genomic_DNA"/>
</dbReference>
<dbReference type="Proteomes" id="UP000054559">
    <property type="component" value="Unassembled WGS sequence"/>
</dbReference>
<protein>
    <submittedName>
        <fullName evidence="1">Uncharacterized protein</fullName>
    </submittedName>
</protein>
<name>A0A0J8R085_COCIT</name>
<evidence type="ECO:0000313" key="1">
    <source>
        <dbReference type="EMBL" id="KMU77725.1"/>
    </source>
</evidence>
<gene>
    <name evidence="1" type="ORF">CISG_01481</name>
</gene>
<reference evidence="2" key="1">
    <citation type="journal article" date="2010" name="Genome Res.">
        <title>Population genomic sequencing of Coccidioides fungi reveals recent hybridization and transposon control.</title>
        <authorList>
            <person name="Neafsey D.E."/>
            <person name="Barker B.M."/>
            <person name="Sharpton T.J."/>
            <person name="Stajich J.E."/>
            <person name="Park D.J."/>
            <person name="Whiston E."/>
            <person name="Hung C.-Y."/>
            <person name="McMahan C."/>
            <person name="White J."/>
            <person name="Sykes S."/>
            <person name="Heiman D."/>
            <person name="Young S."/>
            <person name="Zeng Q."/>
            <person name="Abouelleil A."/>
            <person name="Aftuck L."/>
            <person name="Bessette D."/>
            <person name="Brown A."/>
            <person name="FitzGerald M."/>
            <person name="Lui A."/>
            <person name="Macdonald J.P."/>
            <person name="Priest M."/>
            <person name="Orbach M.J."/>
            <person name="Galgiani J.N."/>
            <person name="Kirkland T.N."/>
            <person name="Cole G.T."/>
            <person name="Birren B.W."/>
            <person name="Henn M.R."/>
            <person name="Taylor J.W."/>
            <person name="Rounsley S.D."/>
        </authorList>
    </citation>
    <scope>NUCLEOTIDE SEQUENCE [LARGE SCALE GENOMIC DNA]</scope>
    <source>
        <strain evidence="2">RMSCC 3703</strain>
    </source>
</reference>
<dbReference type="OrthoDB" id="10374199at2759"/>